<dbReference type="RefSeq" id="WP_211855880.1">
    <property type="nucleotide sequence ID" value="NZ_JAAGBB010000048.1"/>
</dbReference>
<dbReference type="InterPro" id="IPR037175">
    <property type="entry name" value="KFase_sf"/>
</dbReference>
<evidence type="ECO:0000313" key="2">
    <source>
        <dbReference type="Proteomes" id="UP001196870"/>
    </source>
</evidence>
<accession>A0ABS5F6A9</accession>
<sequence>MPRLIDLSTPVRTGHFRWKDVERRLLKSHDSGAGQGTWAGWNLHAFTHMDSPRHVDPEGFTTDAITPEMTVGPGAVIDVSDVPPNSPIPGEQLAAAGQHLRPGDFALIRTRWDERASIDTPEFWLNSPWMTAEGSIWLRERGIKAVGFDFPQDRCIRYFLTGEARPPLPEHVTHFHLLKQGVIMFEYLCNMGALTQPRNQVIGLPIRIPDSDGAPARVIVSEEAEPLA</sequence>
<keyword evidence="2" id="KW-1185">Reference proteome</keyword>
<organism evidence="1 2">
    <name type="scientific">Plastoroseomonas hellenica</name>
    <dbReference type="NCBI Taxonomy" id="2687306"/>
    <lineage>
        <taxon>Bacteria</taxon>
        <taxon>Pseudomonadati</taxon>
        <taxon>Pseudomonadota</taxon>
        <taxon>Alphaproteobacteria</taxon>
        <taxon>Acetobacterales</taxon>
        <taxon>Acetobacteraceae</taxon>
        <taxon>Plastoroseomonas</taxon>
    </lineage>
</organism>
<gene>
    <name evidence="1" type="ORF">GXW71_27375</name>
</gene>
<dbReference type="EMBL" id="JAAGBB010000048">
    <property type="protein sequence ID" value="MBR0668105.1"/>
    <property type="molecule type" value="Genomic_DNA"/>
</dbReference>
<dbReference type="SUPFAM" id="SSF102198">
    <property type="entry name" value="Putative cyclase"/>
    <property type="match status" value="1"/>
</dbReference>
<dbReference type="PANTHER" id="PTHR31118:SF32">
    <property type="entry name" value="KYNURENINE FORMAMIDASE"/>
    <property type="match status" value="1"/>
</dbReference>
<evidence type="ECO:0000313" key="1">
    <source>
        <dbReference type="EMBL" id="MBR0668105.1"/>
    </source>
</evidence>
<comment type="caution">
    <text evidence="1">The sequence shown here is derived from an EMBL/GenBank/DDBJ whole genome shotgun (WGS) entry which is preliminary data.</text>
</comment>
<protein>
    <submittedName>
        <fullName evidence="1">Cyclase family protein</fullName>
    </submittedName>
</protein>
<reference evidence="2" key="1">
    <citation type="journal article" date="2021" name="Syst. Appl. Microbiol.">
        <title>Roseomonas hellenica sp. nov., isolated from roots of wild-growing Alkanna tinctoria.</title>
        <authorList>
            <person name="Rat A."/>
            <person name="Naranjo H.D."/>
            <person name="Lebbe L."/>
            <person name="Cnockaert M."/>
            <person name="Krigas N."/>
            <person name="Grigoriadou K."/>
            <person name="Maloupa E."/>
            <person name="Willems A."/>
        </authorList>
    </citation>
    <scope>NUCLEOTIDE SEQUENCE [LARGE SCALE GENOMIC DNA]</scope>
    <source>
        <strain evidence="2">LMG 31523</strain>
    </source>
</reference>
<dbReference type="InterPro" id="IPR007325">
    <property type="entry name" value="KFase/CYL"/>
</dbReference>
<dbReference type="Proteomes" id="UP001196870">
    <property type="component" value="Unassembled WGS sequence"/>
</dbReference>
<dbReference type="Gene3D" id="3.50.30.50">
    <property type="entry name" value="Putative cyclase"/>
    <property type="match status" value="1"/>
</dbReference>
<proteinExistence type="predicted"/>
<dbReference type="Pfam" id="PF04199">
    <property type="entry name" value="Cyclase"/>
    <property type="match status" value="1"/>
</dbReference>
<dbReference type="PANTHER" id="PTHR31118">
    <property type="entry name" value="CYCLASE-LIKE PROTEIN 2"/>
    <property type="match status" value="1"/>
</dbReference>
<name>A0ABS5F6A9_9PROT</name>